<dbReference type="EMBL" id="CAXITT010000085">
    <property type="protein sequence ID" value="CAL1531325.1"/>
    <property type="molecule type" value="Genomic_DNA"/>
</dbReference>
<proteinExistence type="predicted"/>
<accession>A0AAV2HDD8</accession>
<dbReference type="AlphaFoldDB" id="A0AAV2HDD8"/>
<sequence>MYLSPSQVHFTSCIDSLGASKMAADSHISDVYREMRMQRCYPRLQVVKKCGYYFTLDNTRLYMLRRMEEEGHCKLVLVDQVLLKKVPEAVQDMMVPPSDVPAPQIRKDKMRFRLRLRRASEQPTVTTPHKCQTDRDTKSVTCSLETGRRKFTIRNQDFDYDSDSSMDEKWQDETVSLL</sequence>
<dbReference type="Proteomes" id="UP001497497">
    <property type="component" value="Unassembled WGS sequence"/>
</dbReference>
<keyword evidence="2" id="KW-1185">Reference proteome</keyword>
<organism evidence="1 2">
    <name type="scientific">Lymnaea stagnalis</name>
    <name type="common">Great pond snail</name>
    <name type="synonym">Helix stagnalis</name>
    <dbReference type="NCBI Taxonomy" id="6523"/>
    <lineage>
        <taxon>Eukaryota</taxon>
        <taxon>Metazoa</taxon>
        <taxon>Spiralia</taxon>
        <taxon>Lophotrochozoa</taxon>
        <taxon>Mollusca</taxon>
        <taxon>Gastropoda</taxon>
        <taxon>Heterobranchia</taxon>
        <taxon>Euthyneura</taxon>
        <taxon>Panpulmonata</taxon>
        <taxon>Hygrophila</taxon>
        <taxon>Lymnaeoidea</taxon>
        <taxon>Lymnaeidae</taxon>
        <taxon>Lymnaea</taxon>
    </lineage>
</organism>
<protein>
    <submittedName>
        <fullName evidence="1">Uncharacterized protein</fullName>
    </submittedName>
</protein>
<reference evidence="1 2" key="1">
    <citation type="submission" date="2024-04" db="EMBL/GenBank/DDBJ databases">
        <authorList>
            <consortium name="Genoscope - CEA"/>
            <person name="William W."/>
        </authorList>
    </citation>
    <scope>NUCLEOTIDE SEQUENCE [LARGE SCALE GENOMIC DNA]</scope>
</reference>
<comment type="caution">
    <text evidence="1">The sequence shown here is derived from an EMBL/GenBank/DDBJ whole genome shotgun (WGS) entry which is preliminary data.</text>
</comment>
<evidence type="ECO:0000313" key="1">
    <source>
        <dbReference type="EMBL" id="CAL1531325.1"/>
    </source>
</evidence>
<evidence type="ECO:0000313" key="2">
    <source>
        <dbReference type="Proteomes" id="UP001497497"/>
    </source>
</evidence>
<name>A0AAV2HDD8_LYMST</name>
<gene>
    <name evidence="1" type="ORF">GSLYS_00005420001</name>
</gene>